<dbReference type="InterPro" id="IPR011990">
    <property type="entry name" value="TPR-like_helical_dom_sf"/>
</dbReference>
<feature type="domain" description="PRP1 splicing factor N-terminal" evidence="5">
    <location>
        <begin position="12"/>
        <end position="152"/>
    </location>
</feature>
<reference evidence="6 7" key="1">
    <citation type="submission" date="2024-03" db="EMBL/GenBank/DDBJ databases">
        <authorList>
            <person name="Brejova B."/>
        </authorList>
    </citation>
    <scope>NUCLEOTIDE SEQUENCE [LARGE SCALE GENOMIC DNA]</scope>
    <source>
        <strain evidence="6 7">CBS 14171</strain>
    </source>
</reference>
<dbReference type="SUPFAM" id="SSF48452">
    <property type="entry name" value="TPR-like"/>
    <property type="match status" value="3"/>
</dbReference>
<proteinExistence type="predicted"/>
<feature type="compositionally biased region" description="Polar residues" evidence="4">
    <location>
        <begin position="103"/>
        <end position="118"/>
    </location>
</feature>
<sequence>MSDRLAFLNQEAPEGYVAGVGRGTVGFSTGVDTIYNSRNGPGTDLDDDDDDDNGATANDNESGLLASRKRTADEEEEDRVYEALERKLQSRRKTPKSAISPAVQLQNQTQSLNRNATANEKRTQFNDLKHELSSLSEDDWLSIPEAGDMTRKNKRQRVLEQQSQRLYAVPDSILAGAGELGLLNGNGNATAKEKNDALSAQLDNLFPAGPNHNSHHALADSKDLEQQLVAYSQQDAKFADLKKGRLVLASLRKNEPYKSSSWIMSSRLEEEAREFSKARDIISQGCKMIPGDEDVWIENIRLNRNDNQLAKRINKEALSYCSTSEKLWLKSVDLETETRLKKRNAMRGLEDIPRSVPLWKALIDLESDEKMAQKLLVKATALCASEWEFWLGLVNLSSYDEAKQYLNKARKSLEGDLKVWIAACKLEEREHSDVPDSVLVKLTRKAVAENSGLDAEAWYAAAIEASNEGFKKTCNALVTSYLNAHPADAETLMRQADDYLKTNHTDIAHRILDHLISTTPEDVAVWEKLLSAIKKSSMGAETLFAYYRKAIDLNSQSPTFYLMYASDLLKLSSLEKALEVLNEADAKLNDDTVKIAIIDTFYQCNKLKEAITYVSKLVSDSPTRNPKFWTKYIHMLRCEQASSSEDIIRVCDKALTNFPNHWQLYDQKIRLLVEDLNDLNQAREVASHAVKILSSANANANANANAATTKVWIAYSQMEEKLGVLIKARSILDTAMLTFPRAAELGIAKLQLEQRQRNFTAAKTLANVNIKLYPANAHVWYQYLSLIPKMSTRKNEFVNALQKTQNSSEMLMFLGVFFWRDGKFAKAQSWFERSRAADGGNGDAWGWSFNYLKQYGTQEERGRLVEDFAKRMNGVDNNNNNNRLHGRITDAIIEDPKCYGLTPQETLDRIGSLLFDEKSI</sequence>
<evidence type="ECO:0000259" key="5">
    <source>
        <dbReference type="Pfam" id="PF06424"/>
    </source>
</evidence>
<keyword evidence="3" id="KW-0539">Nucleus</keyword>
<dbReference type="EMBL" id="OZ022406">
    <property type="protein sequence ID" value="CAK9436865.1"/>
    <property type="molecule type" value="Genomic_DNA"/>
</dbReference>
<gene>
    <name evidence="6" type="ORF">LODBEIA_P13870</name>
</gene>
<dbReference type="Proteomes" id="UP001497383">
    <property type="component" value="Chromosome 2"/>
</dbReference>
<evidence type="ECO:0000256" key="3">
    <source>
        <dbReference type="ARBA" id="ARBA00023242"/>
    </source>
</evidence>
<evidence type="ECO:0000313" key="7">
    <source>
        <dbReference type="Proteomes" id="UP001497383"/>
    </source>
</evidence>
<feature type="compositionally biased region" description="Acidic residues" evidence="4">
    <location>
        <begin position="44"/>
        <end position="53"/>
    </location>
</feature>
<dbReference type="PANTHER" id="PTHR11246">
    <property type="entry name" value="PRE-MRNA SPLICING FACTOR"/>
    <property type="match status" value="1"/>
</dbReference>
<dbReference type="InterPro" id="IPR010491">
    <property type="entry name" value="PRP1_N"/>
</dbReference>
<protein>
    <recommendedName>
        <fullName evidence="5">PRP1 splicing factor N-terminal domain-containing protein</fullName>
    </recommendedName>
</protein>
<keyword evidence="2" id="KW-0677">Repeat</keyword>
<feature type="region of interest" description="Disordered" evidence="4">
    <location>
        <begin position="34"/>
        <end position="120"/>
    </location>
</feature>
<keyword evidence="7" id="KW-1185">Reference proteome</keyword>
<dbReference type="RefSeq" id="XP_066828325.1">
    <property type="nucleotide sequence ID" value="XM_066971269.1"/>
</dbReference>
<evidence type="ECO:0000256" key="4">
    <source>
        <dbReference type="SAM" id="MobiDB-lite"/>
    </source>
</evidence>
<organism evidence="6 7">
    <name type="scientific">Lodderomyces beijingensis</name>
    <dbReference type="NCBI Taxonomy" id="1775926"/>
    <lineage>
        <taxon>Eukaryota</taxon>
        <taxon>Fungi</taxon>
        <taxon>Dikarya</taxon>
        <taxon>Ascomycota</taxon>
        <taxon>Saccharomycotina</taxon>
        <taxon>Pichiomycetes</taxon>
        <taxon>Debaryomycetaceae</taxon>
        <taxon>Candida/Lodderomyces clade</taxon>
        <taxon>Lodderomyces</taxon>
    </lineage>
</organism>
<evidence type="ECO:0000256" key="1">
    <source>
        <dbReference type="ARBA" id="ARBA00004123"/>
    </source>
</evidence>
<dbReference type="Pfam" id="PF06424">
    <property type="entry name" value="PRP1_N"/>
    <property type="match status" value="1"/>
</dbReference>
<dbReference type="Gene3D" id="1.25.40.10">
    <property type="entry name" value="Tetratricopeptide repeat domain"/>
    <property type="match status" value="3"/>
</dbReference>
<dbReference type="GeneID" id="92206583"/>
<dbReference type="PANTHER" id="PTHR11246:SF1">
    <property type="entry name" value="PRE-MRNA-PROCESSING FACTOR 6"/>
    <property type="match status" value="1"/>
</dbReference>
<dbReference type="InterPro" id="IPR045075">
    <property type="entry name" value="Syf1-like"/>
</dbReference>
<evidence type="ECO:0000256" key="2">
    <source>
        <dbReference type="ARBA" id="ARBA00022737"/>
    </source>
</evidence>
<dbReference type="InterPro" id="IPR003107">
    <property type="entry name" value="HAT"/>
</dbReference>
<dbReference type="SMART" id="SM00386">
    <property type="entry name" value="HAT"/>
    <property type="match status" value="9"/>
</dbReference>
<evidence type="ECO:0000313" key="6">
    <source>
        <dbReference type="EMBL" id="CAK9436865.1"/>
    </source>
</evidence>
<name>A0ABP0ZG65_9ASCO</name>
<accession>A0ABP0ZG65</accession>
<comment type="subcellular location">
    <subcellularLocation>
        <location evidence="1">Nucleus</location>
    </subcellularLocation>
</comment>